<evidence type="ECO:0000313" key="3">
    <source>
        <dbReference type="Proteomes" id="UP000703661"/>
    </source>
</evidence>
<gene>
    <name evidence="2" type="ORF">BGZ80_008351</name>
</gene>
<dbReference type="Proteomes" id="UP000703661">
    <property type="component" value="Unassembled WGS sequence"/>
</dbReference>
<keyword evidence="3" id="KW-1185">Reference proteome</keyword>
<protein>
    <submittedName>
        <fullName evidence="2">Uncharacterized protein</fullName>
    </submittedName>
</protein>
<name>A0A9P6T473_9FUNG</name>
<feature type="region of interest" description="Disordered" evidence="1">
    <location>
        <begin position="58"/>
        <end position="80"/>
    </location>
</feature>
<evidence type="ECO:0000313" key="2">
    <source>
        <dbReference type="EMBL" id="KAG0023726.1"/>
    </source>
</evidence>
<sequence>MGTIINFFNQHITPTRERDEYFVCEEKHSYNPHYQHNLSSSPLSISSLSSSPSSACSTSSNSSFSRATAPKSFSQDSQHDYSYHRHYNRRQNIRCYSNQQQESYVDDWMFGIAEDDDYCGATTMSRASPQEATISPSSSYSASLKSSLTCKSRSQRASVMNTVTFSPVVIEHPMPSKEQKQPWTSSVSMPKISESNTQTLASESVATATISSSNQRQPDAGRMTAKQSLMRIAHCSKSDDGWCSLKAGQHVQHYADASRRGMRVEGRRSRRL</sequence>
<comment type="caution">
    <text evidence="2">The sequence shown here is derived from an EMBL/GenBank/DDBJ whole genome shotgun (WGS) entry which is preliminary data.</text>
</comment>
<dbReference type="EMBL" id="JAAAID010000045">
    <property type="protein sequence ID" value="KAG0023726.1"/>
    <property type="molecule type" value="Genomic_DNA"/>
</dbReference>
<evidence type="ECO:0000256" key="1">
    <source>
        <dbReference type="SAM" id="MobiDB-lite"/>
    </source>
</evidence>
<accession>A0A9P6T473</accession>
<organism evidence="2 3">
    <name type="scientific">Entomortierella chlamydospora</name>
    <dbReference type="NCBI Taxonomy" id="101097"/>
    <lineage>
        <taxon>Eukaryota</taxon>
        <taxon>Fungi</taxon>
        <taxon>Fungi incertae sedis</taxon>
        <taxon>Mucoromycota</taxon>
        <taxon>Mortierellomycotina</taxon>
        <taxon>Mortierellomycetes</taxon>
        <taxon>Mortierellales</taxon>
        <taxon>Mortierellaceae</taxon>
        <taxon>Entomortierella</taxon>
    </lineage>
</organism>
<reference evidence="2" key="1">
    <citation type="journal article" date="2020" name="Fungal Divers.">
        <title>Resolving the Mortierellaceae phylogeny through synthesis of multi-gene phylogenetics and phylogenomics.</title>
        <authorList>
            <person name="Vandepol N."/>
            <person name="Liber J."/>
            <person name="Desiro A."/>
            <person name="Na H."/>
            <person name="Kennedy M."/>
            <person name="Barry K."/>
            <person name="Grigoriev I.V."/>
            <person name="Miller A.N."/>
            <person name="O'Donnell K."/>
            <person name="Stajich J.E."/>
            <person name="Bonito G."/>
        </authorList>
    </citation>
    <scope>NUCLEOTIDE SEQUENCE</scope>
    <source>
        <strain evidence="2">NRRL 2769</strain>
    </source>
</reference>
<dbReference type="OrthoDB" id="2447368at2759"/>
<feature type="region of interest" description="Disordered" evidence="1">
    <location>
        <begin position="199"/>
        <end position="225"/>
    </location>
</feature>
<proteinExistence type="predicted"/>
<dbReference type="AlphaFoldDB" id="A0A9P6T473"/>
<feature type="compositionally biased region" description="Polar residues" evidence="1">
    <location>
        <begin position="199"/>
        <end position="217"/>
    </location>
</feature>